<evidence type="ECO:0000313" key="1">
    <source>
        <dbReference type="EMBL" id="KAF7814670.1"/>
    </source>
</evidence>
<organism evidence="1 2">
    <name type="scientific">Senna tora</name>
    <dbReference type="NCBI Taxonomy" id="362788"/>
    <lineage>
        <taxon>Eukaryota</taxon>
        <taxon>Viridiplantae</taxon>
        <taxon>Streptophyta</taxon>
        <taxon>Embryophyta</taxon>
        <taxon>Tracheophyta</taxon>
        <taxon>Spermatophyta</taxon>
        <taxon>Magnoliopsida</taxon>
        <taxon>eudicotyledons</taxon>
        <taxon>Gunneridae</taxon>
        <taxon>Pentapetalae</taxon>
        <taxon>rosids</taxon>
        <taxon>fabids</taxon>
        <taxon>Fabales</taxon>
        <taxon>Fabaceae</taxon>
        <taxon>Caesalpinioideae</taxon>
        <taxon>Cassia clade</taxon>
        <taxon>Senna</taxon>
    </lineage>
</organism>
<evidence type="ECO:0000313" key="2">
    <source>
        <dbReference type="Proteomes" id="UP000634136"/>
    </source>
</evidence>
<gene>
    <name evidence="1" type="ORF">G2W53_028639</name>
</gene>
<accession>A0A834W8Z8</accession>
<sequence>MASSSFGESRGILVVGIRNTYCECSTRARIMIPESERNPNRLYATCAKFPKCNYYVWLTPRGFGGCEPGNEDTNNSEQFPVDNINFAVLEARVCSSISHVRSGDFDVQAVEPPNYWHREMEYGMMNRLLLLQQLLPPFHVEQLLPFLVPFPVQLSFSVPWSEASQSTGHVQKAPGRGVASLLPLRSFSHDKFFPSLGFRESEKWGALKSRWRGMERHVGEEWREMLERYRTRVSEVLLKTLSDAWQSTGYPESVSDLTQSTGISAVVNWFKISVAVDWFKSETHPNVPGANQSTGLPLEHLVDWDKCGSRMVQVKDTPNCSKGKPVDWPLMNMTASATTSACIFFANAMELTSSRVALVNILPIMSVISRTTSFKSSLFPLHLFLFLEPDEASVPPSTAGPSE</sequence>
<comment type="caution">
    <text evidence="1">The sequence shown here is derived from an EMBL/GenBank/DDBJ whole genome shotgun (WGS) entry which is preliminary data.</text>
</comment>
<proteinExistence type="predicted"/>
<dbReference type="AlphaFoldDB" id="A0A834W8Z8"/>
<reference evidence="1" key="1">
    <citation type="submission" date="2020-09" db="EMBL/GenBank/DDBJ databases">
        <title>Genome-Enabled Discovery of Anthraquinone Biosynthesis in Senna tora.</title>
        <authorList>
            <person name="Kang S.-H."/>
            <person name="Pandey R.P."/>
            <person name="Lee C.-M."/>
            <person name="Sim J.-S."/>
            <person name="Jeong J.-T."/>
            <person name="Choi B.-S."/>
            <person name="Jung M."/>
            <person name="Ginzburg D."/>
            <person name="Zhao K."/>
            <person name="Won S.Y."/>
            <person name="Oh T.-J."/>
            <person name="Yu Y."/>
            <person name="Kim N.-H."/>
            <person name="Lee O.R."/>
            <person name="Lee T.-H."/>
            <person name="Bashyal P."/>
            <person name="Kim T.-S."/>
            <person name="Lee W.-H."/>
            <person name="Kawkins C."/>
            <person name="Kim C.-K."/>
            <person name="Kim J.S."/>
            <person name="Ahn B.O."/>
            <person name="Rhee S.Y."/>
            <person name="Sohng J.K."/>
        </authorList>
    </citation>
    <scope>NUCLEOTIDE SEQUENCE</scope>
    <source>
        <tissue evidence="1">Leaf</tissue>
    </source>
</reference>
<keyword evidence="2" id="KW-1185">Reference proteome</keyword>
<dbReference type="Proteomes" id="UP000634136">
    <property type="component" value="Unassembled WGS sequence"/>
</dbReference>
<name>A0A834W8Z8_9FABA</name>
<dbReference type="EMBL" id="JAAIUW010000009">
    <property type="protein sequence ID" value="KAF7814670.1"/>
    <property type="molecule type" value="Genomic_DNA"/>
</dbReference>
<protein>
    <submittedName>
        <fullName evidence="1">Sister chromatid cohesion protein PDS5-like protein</fullName>
    </submittedName>
</protein>